<reference evidence="2" key="1">
    <citation type="submission" date="2017-03" db="EMBL/GenBank/DDBJ databases">
        <title>Phytopthora megakarya and P. palmivora, two closely related causual agents of cacao black pod achieved similar genome size and gene model numbers by different mechanisms.</title>
        <authorList>
            <person name="Ali S."/>
            <person name="Shao J."/>
            <person name="Larry D.J."/>
            <person name="Kronmiller B."/>
            <person name="Shen D."/>
            <person name="Strem M.D."/>
            <person name="Melnick R.L."/>
            <person name="Guiltinan M.J."/>
            <person name="Tyler B.M."/>
            <person name="Meinhardt L.W."/>
            <person name="Bailey B.A."/>
        </authorList>
    </citation>
    <scope>NUCLEOTIDE SEQUENCE [LARGE SCALE GENOMIC DNA]</scope>
    <source>
        <strain evidence="2">zdho120</strain>
    </source>
</reference>
<sequence length="322" mass="37091">MADDEEKPRTDERLEQQEVSRLIREALTGRWFPPVAQYPEATRGDGLLSSPFSWPVVVWVPECENRLQKPYCLKTGRSCSPRLKEYRQRAVKDVDTKYNLLYIKCQCTGDSKGCFSTVNATFVQRDARLLIHFPFIMTKKSGLSKDLMELVHDRMTSPHGISSAVPNIRRRHEKRYYKLLCLFANVVRHRRLTNPLYLPPTPPSVGQYMYLQKPLGTEILTAAWLRSTSIYNRLCEQVMSRTKVKKVLRGDHSVWPGGTGNRESMTDAKMLLFLQNEIDPIVGRRLTRSDNHSKTRELLEHTKGALQRSAGPVQRFTEKVKG</sequence>
<keyword evidence="2" id="KW-1185">Reference proteome</keyword>
<proteinExistence type="predicted"/>
<name>A0A225UML2_9STRA</name>
<evidence type="ECO:0000313" key="1">
    <source>
        <dbReference type="EMBL" id="OWY94342.1"/>
    </source>
</evidence>
<gene>
    <name evidence="1" type="ORF">PHMEG_00035956</name>
</gene>
<protein>
    <submittedName>
        <fullName evidence="1">Uncharacterized protein</fullName>
    </submittedName>
</protein>
<accession>A0A225UML2</accession>
<dbReference type="OrthoDB" id="126242at2759"/>
<comment type="caution">
    <text evidence="1">The sequence shown here is derived from an EMBL/GenBank/DDBJ whole genome shotgun (WGS) entry which is preliminary data.</text>
</comment>
<dbReference type="AlphaFoldDB" id="A0A225UML2"/>
<organism evidence="1 2">
    <name type="scientific">Phytophthora megakarya</name>
    <dbReference type="NCBI Taxonomy" id="4795"/>
    <lineage>
        <taxon>Eukaryota</taxon>
        <taxon>Sar</taxon>
        <taxon>Stramenopiles</taxon>
        <taxon>Oomycota</taxon>
        <taxon>Peronosporomycetes</taxon>
        <taxon>Peronosporales</taxon>
        <taxon>Peronosporaceae</taxon>
        <taxon>Phytophthora</taxon>
    </lineage>
</organism>
<dbReference type="Proteomes" id="UP000198211">
    <property type="component" value="Unassembled WGS sequence"/>
</dbReference>
<evidence type="ECO:0000313" key="2">
    <source>
        <dbReference type="Proteomes" id="UP000198211"/>
    </source>
</evidence>
<dbReference type="EMBL" id="NBNE01014542">
    <property type="protein sequence ID" value="OWY94342.1"/>
    <property type="molecule type" value="Genomic_DNA"/>
</dbReference>